<organism evidence="4 5">
    <name type="scientific">Candidatus Accumulibacter meliphilus</name>
    <dbReference type="NCBI Taxonomy" id="2211374"/>
    <lineage>
        <taxon>Bacteria</taxon>
        <taxon>Pseudomonadati</taxon>
        <taxon>Pseudomonadota</taxon>
        <taxon>Betaproteobacteria</taxon>
        <taxon>Candidatus Accumulibacter</taxon>
    </lineage>
</organism>
<dbReference type="InterPro" id="IPR001343">
    <property type="entry name" value="Hemolysn_Ca-bd"/>
</dbReference>
<sequence length="1183" mass="117898">ADTMIGGDGSDVYTVDQSGDVVSETNAAAAGGTDLVNTLVNYTLGANVENLRIIASGAVNGTGNALDNIIYAGAGNNVLDGGAGTDTLSYTYATAGVTVSLATAAAQVTGGSGTDTVLNFENLTGSDFNDKLTGDTNANTLTGGLGNDTLNGGTGADTMIGGDGSDLYYVDHVGDVVSETNAAAAGGTDTVYTVVHHTLGANVENLRITASGAVNGTGNALNNIIYAGAGNNVLDGGAGTDTLSYAYATAGVTVSLAIATPQVTGGSGTDTVLNFENLTGSAFNDVLTGNAGNNSLQGGLGDDILDGGAGSDTVDGSNGDDRGIYRPSTASVGDSDIYKGNVGSDTLSLELTHTELNDTQVQADLRAYEQFINLNGNVAAAAGAEYQFTAFSLKASTWEHLDLTDTNGMIWRNGAAGVTIGTAGARTIVQIGTNEAAPTGNVWTGAVPSGSDNWSIADNWQDISVPTSADTVVFNAIDPGGRSVVDTAFQGTIAGLVDTGEAAHAVEFQRALQVDGPASVHTGNAQDTGSLTILNTLVELHLTDLNVGINAAGSGMATGYLLLNSGAVVDATDVGGVSVGAASGGSAYGTVRLAGNSTLNVGTEAALADVNIGYAYNWDATPTGVLDALDAAATINLHLDGLFVGRSSHSGAVAARGTLRWNQDEVIDANGVYFGHGGGATGVLDVPTGGTLLLGSASDPVGLLDIADNATGGADTTADLDFSVTNPMFAAYIGNELRIGSAAASSSSGELVLASNSALNVGTEAALADVNIGYAYNWDATPTGVLDALDAAATINLHLDGLFVGRSSHSGAVAARGTFLMGEGVTGDANSVAIGAGTGATGLVDIVGGSLHAVTLTLASGTLDVNDQPLIIGSTGALNAQTLDLAGGLLTGQSVAINGGTFNFSGGVLAVDTFTGLLEQDGGVLAPGNSVGQTTVSGNYALASAGTLSIEIFGSTFNTTTKLYDRLAVNGTVNLNADSNAGGGGTLDVHLGYSPSVGSAFTILTNDGSDAVSARFKGLLEGATFNTAYGGQTVTFQISYSGGTGNDIVLTVTNKTGTAPTGLTVTGTADSELLSGSVGADTFTGLGGNDIFTGWLGNDLFTFDVGCGFDRINDFSPGSDHLQLNIALGVDSFAALDSNSNGVLDDADELVIVAGNDTILMFGTDQIDIVGQTALHSTDFLFV</sequence>
<name>A0A369XR61_9PROT</name>
<evidence type="ECO:0000313" key="4">
    <source>
        <dbReference type="EMBL" id="RDE50707.1"/>
    </source>
</evidence>
<gene>
    <name evidence="4" type="ORF">DVS81_09540</name>
</gene>
<dbReference type="Pfam" id="PF00353">
    <property type="entry name" value="HemolysinCabind"/>
    <property type="match status" value="5"/>
</dbReference>
<dbReference type="AlphaFoldDB" id="A0A369XR61"/>
<accession>A0A369XR61</accession>
<dbReference type="Proteomes" id="UP000253831">
    <property type="component" value="Unassembled WGS sequence"/>
</dbReference>
<evidence type="ECO:0000256" key="1">
    <source>
        <dbReference type="ARBA" id="ARBA00004613"/>
    </source>
</evidence>
<evidence type="ECO:0000256" key="2">
    <source>
        <dbReference type="ARBA" id="ARBA00022525"/>
    </source>
</evidence>
<proteinExistence type="predicted"/>
<evidence type="ECO:0000313" key="5">
    <source>
        <dbReference type="Proteomes" id="UP000253831"/>
    </source>
</evidence>
<evidence type="ECO:0000256" key="3">
    <source>
        <dbReference type="SAM" id="MobiDB-lite"/>
    </source>
</evidence>
<dbReference type="GO" id="GO:0005509">
    <property type="term" value="F:calcium ion binding"/>
    <property type="evidence" value="ECO:0007669"/>
    <property type="project" value="InterPro"/>
</dbReference>
<comment type="subcellular location">
    <subcellularLocation>
        <location evidence="1">Secreted</location>
    </subcellularLocation>
</comment>
<protein>
    <submittedName>
        <fullName evidence="4">Calcium-binding protein</fullName>
    </submittedName>
</protein>
<dbReference type="GO" id="GO:0005576">
    <property type="term" value="C:extracellular region"/>
    <property type="evidence" value="ECO:0007669"/>
    <property type="project" value="UniProtKB-SubCell"/>
</dbReference>
<dbReference type="InterPro" id="IPR050557">
    <property type="entry name" value="RTX_toxin/Mannuronan_C5-epim"/>
</dbReference>
<dbReference type="EMBL" id="QPGA01000015">
    <property type="protein sequence ID" value="RDE50707.1"/>
    <property type="molecule type" value="Genomic_DNA"/>
</dbReference>
<keyword evidence="2" id="KW-0964">Secreted</keyword>
<dbReference type="InterPro" id="IPR011049">
    <property type="entry name" value="Serralysin-like_metalloprot_C"/>
</dbReference>
<feature type="region of interest" description="Disordered" evidence="3">
    <location>
        <begin position="307"/>
        <end position="328"/>
    </location>
</feature>
<comment type="caution">
    <text evidence="4">The sequence shown here is derived from an EMBL/GenBank/DDBJ whole genome shotgun (WGS) entry which is preliminary data.</text>
</comment>
<reference evidence="4 5" key="1">
    <citation type="submission" date="2018-05" db="EMBL/GenBank/DDBJ databases">
        <title>Integrated omic analyses show evidence that a Ca. Accumulibacter phosphatis strain performs denitrification under micro-aerobic conditions.</title>
        <authorList>
            <person name="Camejo P.Y."/>
            <person name="Katherine M.D."/>
            <person name="Daniel N.R."/>
        </authorList>
    </citation>
    <scope>NUCLEOTIDE SEQUENCE [LARGE SCALE GENOMIC DNA]</scope>
    <source>
        <strain evidence="4">UW-LDO-IC</strain>
    </source>
</reference>
<dbReference type="PANTHER" id="PTHR38340:SF1">
    <property type="entry name" value="S-LAYER PROTEIN"/>
    <property type="match status" value="1"/>
</dbReference>
<feature type="non-terminal residue" evidence="4">
    <location>
        <position position="1"/>
    </location>
</feature>
<dbReference type="Gene3D" id="2.150.10.10">
    <property type="entry name" value="Serralysin-like metalloprotease, C-terminal"/>
    <property type="match status" value="3"/>
</dbReference>
<dbReference type="PRINTS" id="PR00313">
    <property type="entry name" value="CABNDNGRPT"/>
</dbReference>
<dbReference type="SUPFAM" id="SSF51120">
    <property type="entry name" value="beta-Roll"/>
    <property type="match status" value="3"/>
</dbReference>
<dbReference type="PANTHER" id="PTHR38340">
    <property type="entry name" value="S-LAYER PROTEIN"/>
    <property type="match status" value="1"/>
</dbReference>